<keyword evidence="2" id="KW-0732">Signal</keyword>
<feature type="region of interest" description="Disordered" evidence="1">
    <location>
        <begin position="192"/>
        <end position="214"/>
    </location>
</feature>
<feature type="signal peptide" evidence="2">
    <location>
        <begin position="1"/>
        <end position="23"/>
    </location>
</feature>
<keyword evidence="4" id="KW-1185">Reference proteome</keyword>
<feature type="chain" id="PRO_5031209035" description="Selenoprotein P N-terminal domain-containing protein" evidence="2">
    <location>
        <begin position="24"/>
        <end position="386"/>
    </location>
</feature>
<evidence type="ECO:0000256" key="2">
    <source>
        <dbReference type="SAM" id="SignalP"/>
    </source>
</evidence>
<feature type="compositionally biased region" description="Low complexity" evidence="1">
    <location>
        <begin position="192"/>
        <end position="207"/>
    </location>
</feature>
<name>A0A7R8UEJ8_HERIL</name>
<evidence type="ECO:0000256" key="1">
    <source>
        <dbReference type="SAM" id="MobiDB-lite"/>
    </source>
</evidence>
<dbReference type="AlphaFoldDB" id="A0A7R8UEJ8"/>
<organism evidence="3 4">
    <name type="scientific">Hermetia illucens</name>
    <name type="common">Black soldier fly</name>
    <dbReference type="NCBI Taxonomy" id="343691"/>
    <lineage>
        <taxon>Eukaryota</taxon>
        <taxon>Metazoa</taxon>
        <taxon>Ecdysozoa</taxon>
        <taxon>Arthropoda</taxon>
        <taxon>Hexapoda</taxon>
        <taxon>Insecta</taxon>
        <taxon>Pterygota</taxon>
        <taxon>Neoptera</taxon>
        <taxon>Endopterygota</taxon>
        <taxon>Diptera</taxon>
        <taxon>Brachycera</taxon>
        <taxon>Stratiomyomorpha</taxon>
        <taxon>Stratiomyidae</taxon>
        <taxon>Hermetiinae</taxon>
        <taxon>Hermetia</taxon>
    </lineage>
</organism>
<gene>
    <name evidence="3" type="ORF">HERILL_LOCUS2474</name>
</gene>
<evidence type="ECO:0000313" key="3">
    <source>
        <dbReference type="EMBL" id="CAD7079253.1"/>
    </source>
</evidence>
<dbReference type="EMBL" id="LR899009">
    <property type="protein sequence ID" value="CAD7079253.1"/>
    <property type="molecule type" value="Genomic_DNA"/>
</dbReference>
<dbReference type="InParanoid" id="A0A7R8UEJ8"/>
<sequence>MSYSKLFVSVVCLSVFSVFIANGNPITNEAADTSRQCTYYDLASTFNLTIDKQFVAVYNSALCKQCMHKLLLFKALQLRFEIADFDDILFIWLTTERSDTPEFLNLQSKAGDIKVISLHDIDNDFFVAETVYTFDKCSRLTYELFPPWSELQYQLVKAALLSTCYDAPCGQCEEVDMDVLSDFLLLEKELTTTTDSGGGSSTEETQTIGLPDDGDDEIDNFYPLEVENNDTAYVINMQTIIPVEHVHHLQNNTYIKYNYIVFNSEVNSTSSLIDGHEHLSSDQTEILYDDQAVNTIDSNKTRIPEYLHNSEGLRFKVTPSEPANVNSTEKRVNKYLEVKQDSDAEVLRPTLSPNNLQNMTTSVNPSIITKLRKWISFRLISPFLHV</sequence>
<dbReference type="Proteomes" id="UP000594454">
    <property type="component" value="Chromosome 1"/>
</dbReference>
<evidence type="ECO:0000313" key="4">
    <source>
        <dbReference type="Proteomes" id="UP000594454"/>
    </source>
</evidence>
<reference evidence="3 4" key="1">
    <citation type="submission" date="2020-11" db="EMBL/GenBank/DDBJ databases">
        <authorList>
            <person name="Wallbank WR R."/>
            <person name="Pardo Diaz C."/>
            <person name="Kozak K."/>
            <person name="Martin S."/>
            <person name="Jiggins C."/>
            <person name="Moest M."/>
            <person name="Warren A I."/>
            <person name="Generalovic N T."/>
            <person name="Byers J.R.P. K."/>
            <person name="Montejo-Kovacevich G."/>
            <person name="Yen C E."/>
        </authorList>
    </citation>
    <scope>NUCLEOTIDE SEQUENCE [LARGE SCALE GENOMIC DNA]</scope>
</reference>
<proteinExistence type="predicted"/>
<accession>A0A7R8UEJ8</accession>
<dbReference type="OrthoDB" id="6134775at2759"/>
<evidence type="ECO:0008006" key="5">
    <source>
        <dbReference type="Google" id="ProtNLM"/>
    </source>
</evidence>
<protein>
    <recommendedName>
        <fullName evidence="5">Selenoprotein P N-terminal domain-containing protein</fullName>
    </recommendedName>
</protein>